<keyword evidence="1" id="KW-0175">Coiled coil</keyword>
<feature type="compositionally biased region" description="Low complexity" evidence="2">
    <location>
        <begin position="38"/>
        <end position="66"/>
    </location>
</feature>
<dbReference type="OrthoDB" id="378080at2157"/>
<protein>
    <submittedName>
        <fullName evidence="3">Uncharacterized protein</fullName>
    </submittedName>
</protein>
<feature type="coiled-coil region" evidence="1">
    <location>
        <begin position="249"/>
        <end position="276"/>
    </location>
</feature>
<comment type="caution">
    <text evidence="3">The sequence shown here is derived from an EMBL/GenBank/DDBJ whole genome shotgun (WGS) entry which is preliminary data.</text>
</comment>
<dbReference type="EMBL" id="WOYG01000001">
    <property type="protein sequence ID" value="NLV08967.1"/>
    <property type="molecule type" value="Genomic_DNA"/>
</dbReference>
<evidence type="ECO:0000256" key="2">
    <source>
        <dbReference type="SAM" id="MobiDB-lite"/>
    </source>
</evidence>
<dbReference type="AlphaFoldDB" id="A0A847U9Q2"/>
<evidence type="ECO:0000313" key="3">
    <source>
        <dbReference type="EMBL" id="NLV08967.1"/>
    </source>
</evidence>
<feature type="region of interest" description="Disordered" evidence="2">
    <location>
        <begin position="17"/>
        <end position="73"/>
    </location>
</feature>
<organism evidence="3 4">
    <name type="scientific">Halomicrobium mukohataei</name>
    <dbReference type="NCBI Taxonomy" id="57705"/>
    <lineage>
        <taxon>Archaea</taxon>
        <taxon>Methanobacteriati</taxon>
        <taxon>Methanobacteriota</taxon>
        <taxon>Stenosarchaea group</taxon>
        <taxon>Halobacteria</taxon>
        <taxon>Halobacteriales</taxon>
        <taxon>Haloarculaceae</taxon>
        <taxon>Halomicrobium</taxon>
    </lineage>
</organism>
<feature type="compositionally biased region" description="Low complexity" evidence="2">
    <location>
        <begin position="17"/>
        <end position="31"/>
    </location>
</feature>
<sequence>MTADWDRRRFLAGAASLAGAGSLAGCSGSESEPPESTPTPTDTTTPTNTATPEPTETTDEATQTETPEPDLTGREHYFNWIHGEDDQILEEVQGTQQNTSISFQAIDNALEEGIENGGRNQAIANALETASQEYQENNNYEDRHTHILSALHQTLEQKNGDQWDFDIFSMKDWGKSTAFPKDGIDYSKIWVENEDGEYTDINAGLSERYEHTTHIPGEDIGNTAKNISNRIKEQLQFMRDSESFGTRPAHDLETHLDRLEYDRESLDREYSDEELEQGFGSWLDNFSNYVLGEGNAVPSSKEDWKAFHRGIENGPEIFLNLNEAYHNSDYDGETAQFTVEDRNVSVEEVPEGYNPAEDGIPGNPAA</sequence>
<name>A0A847U9Q2_9EURY</name>
<evidence type="ECO:0000256" key="1">
    <source>
        <dbReference type="SAM" id="Coils"/>
    </source>
</evidence>
<dbReference type="PROSITE" id="PS51257">
    <property type="entry name" value="PROKAR_LIPOPROTEIN"/>
    <property type="match status" value="1"/>
</dbReference>
<proteinExistence type="predicted"/>
<gene>
    <name evidence="3" type="ORF">GOC74_03355</name>
</gene>
<dbReference type="Proteomes" id="UP000608662">
    <property type="component" value="Unassembled WGS sequence"/>
</dbReference>
<dbReference type="RefSeq" id="WP_170092902.1">
    <property type="nucleotide sequence ID" value="NZ_WOYG01000001.1"/>
</dbReference>
<dbReference type="PROSITE" id="PS51318">
    <property type="entry name" value="TAT"/>
    <property type="match status" value="1"/>
</dbReference>
<reference evidence="3" key="1">
    <citation type="submission" date="2019-12" db="EMBL/GenBank/DDBJ databases">
        <title>Whole-genome sequence of Halomicrobium mukohataei pws1.</title>
        <authorList>
            <person name="Verma D.K."/>
            <person name="Gopal K."/>
            <person name="Prasad E.S."/>
        </authorList>
    </citation>
    <scope>NUCLEOTIDE SEQUENCE</scope>
    <source>
        <strain evidence="3">Pws1</strain>
    </source>
</reference>
<accession>A0A847U9Q2</accession>
<evidence type="ECO:0000313" key="4">
    <source>
        <dbReference type="Proteomes" id="UP000608662"/>
    </source>
</evidence>
<dbReference type="InterPro" id="IPR006311">
    <property type="entry name" value="TAT_signal"/>
</dbReference>